<protein>
    <recommendedName>
        <fullName evidence="3">RelA/SpoT domain-containing protein</fullName>
    </recommendedName>
</protein>
<sequence>MAAQQRWKNAYNKVRGQSTPLFNGDDTPPGKVEEEARLAVATELLDHIRRFEPSITQTLRNIATELGAELYGLQHRLKTAKSLADKLTASRPDEIKDALRYTVGFRYGEKGEAISIEHQQEFIEKVTYTFYTLSRRGIKAVRIKNTFHDRLGYRGINANFLLPDRSSQFEIQLHTAQSFRLKSAEHGLYEEARAIERGIESGAYAKNDESVRTNLLKLQEAQRNVYKQIATPLGIHEWVRSIGAENLNFAWEGMDFETFRNKRKLSPAEYRFFTERVKTNLRKLQAIGA</sequence>
<keyword evidence="2" id="KW-1185">Reference proteome</keyword>
<organism evidence="1 2">
    <name type="scientific">Bordetella flabilis</name>
    <dbReference type="NCBI Taxonomy" id="463014"/>
    <lineage>
        <taxon>Bacteria</taxon>
        <taxon>Pseudomonadati</taxon>
        <taxon>Pseudomonadota</taxon>
        <taxon>Betaproteobacteria</taxon>
        <taxon>Burkholderiales</taxon>
        <taxon>Alcaligenaceae</taxon>
        <taxon>Bordetella</taxon>
    </lineage>
</organism>
<reference evidence="1 2" key="1">
    <citation type="submission" date="2016-06" db="EMBL/GenBank/DDBJ databases">
        <title>Complete genome sequences of Bordetella bronchialis and Bordetella flabilis.</title>
        <authorList>
            <person name="LiPuma J.J."/>
            <person name="Spilker T."/>
        </authorList>
    </citation>
    <scope>NUCLEOTIDE SEQUENCE [LARGE SCALE GENOMIC DNA]</scope>
    <source>
        <strain evidence="1 2">AU10664</strain>
    </source>
</reference>
<evidence type="ECO:0008006" key="3">
    <source>
        <dbReference type="Google" id="ProtNLM"/>
    </source>
</evidence>
<gene>
    <name evidence="1" type="ORF">BAU07_25425</name>
</gene>
<dbReference type="RefSeq" id="WP_066664049.1">
    <property type="nucleotide sequence ID" value="NZ_CBCSCL010000003.1"/>
</dbReference>
<dbReference type="EMBL" id="CP016172">
    <property type="protein sequence ID" value="ANN80007.1"/>
    <property type="molecule type" value="Genomic_DNA"/>
</dbReference>
<dbReference type="AlphaFoldDB" id="A0A193GIU7"/>
<dbReference type="Proteomes" id="UP000091926">
    <property type="component" value="Chromosome"/>
</dbReference>
<evidence type="ECO:0000313" key="1">
    <source>
        <dbReference type="EMBL" id="ANN80007.1"/>
    </source>
</evidence>
<dbReference type="KEGG" id="bfz:BAU07_25425"/>
<proteinExistence type="predicted"/>
<dbReference type="STRING" id="463014.BAU07_25425"/>
<dbReference type="OrthoDB" id="7324255at2"/>
<evidence type="ECO:0000313" key="2">
    <source>
        <dbReference type="Proteomes" id="UP000091926"/>
    </source>
</evidence>
<name>A0A193GIU7_9BORD</name>
<accession>A0A193GIU7</accession>